<comment type="caution">
    <text evidence="2">The sequence shown here is derived from an EMBL/GenBank/DDBJ whole genome shotgun (WGS) entry which is preliminary data.</text>
</comment>
<dbReference type="Proteomes" id="UP000094172">
    <property type="component" value="Unassembled WGS sequence"/>
</dbReference>
<evidence type="ECO:0008006" key="4">
    <source>
        <dbReference type="Google" id="ProtNLM"/>
    </source>
</evidence>
<proteinExistence type="predicted"/>
<evidence type="ECO:0000313" key="2">
    <source>
        <dbReference type="EMBL" id="ODR95196.1"/>
    </source>
</evidence>
<feature type="chain" id="PRO_5009138470" description="SH3b domain-containing protein" evidence="1">
    <location>
        <begin position="27"/>
        <end position="112"/>
    </location>
</feature>
<evidence type="ECO:0000256" key="1">
    <source>
        <dbReference type="SAM" id="SignalP"/>
    </source>
</evidence>
<dbReference type="AlphaFoldDB" id="A0A1E3VQG0"/>
<name>A0A1E3VQG0_9HYPH</name>
<sequence>MKRLPNASCFAGILVPAVLLAGPGLAYDGEVYTVCKLDPKGDNYLSLRSCPSSKCREKLRLRPGQFVLTINPSPERGWRAVFVMRDINDERAYEGPQGFVSNKYICYVDMTE</sequence>
<protein>
    <recommendedName>
        <fullName evidence="4">SH3b domain-containing protein</fullName>
    </recommendedName>
</protein>
<reference evidence="2 3" key="1">
    <citation type="journal article" date="2016" name="Environ. Microbiol.">
        <title>New Methyloceanibacter diversity from North Sea sediments includes methanotroph containing solely the soluble methane monooxygenase.</title>
        <authorList>
            <person name="Vekeman B."/>
            <person name="Kerckhof F.M."/>
            <person name="Cremers G."/>
            <person name="de Vos P."/>
            <person name="Vandamme P."/>
            <person name="Boon N."/>
            <person name="Op den Camp H.J."/>
            <person name="Heylen K."/>
        </authorList>
    </citation>
    <scope>NUCLEOTIDE SEQUENCE [LARGE SCALE GENOMIC DNA]</scope>
    <source>
        <strain evidence="2 3">R-67176</strain>
    </source>
</reference>
<evidence type="ECO:0000313" key="3">
    <source>
        <dbReference type="Proteomes" id="UP000094172"/>
    </source>
</evidence>
<gene>
    <name evidence="2" type="ORF">AUC70_05705</name>
</gene>
<keyword evidence="1" id="KW-0732">Signal</keyword>
<dbReference type="RefSeq" id="WP_069444488.1">
    <property type="nucleotide sequence ID" value="NZ_LPWE01000011.1"/>
</dbReference>
<dbReference type="EMBL" id="LPWE01000011">
    <property type="protein sequence ID" value="ODR95196.1"/>
    <property type="molecule type" value="Genomic_DNA"/>
</dbReference>
<feature type="signal peptide" evidence="1">
    <location>
        <begin position="1"/>
        <end position="26"/>
    </location>
</feature>
<keyword evidence="3" id="KW-1185">Reference proteome</keyword>
<accession>A0A1E3VQG0</accession>
<organism evidence="2 3">
    <name type="scientific">Methyloceanibacter stevinii</name>
    <dbReference type="NCBI Taxonomy" id="1774970"/>
    <lineage>
        <taxon>Bacteria</taxon>
        <taxon>Pseudomonadati</taxon>
        <taxon>Pseudomonadota</taxon>
        <taxon>Alphaproteobacteria</taxon>
        <taxon>Hyphomicrobiales</taxon>
        <taxon>Hyphomicrobiaceae</taxon>
        <taxon>Methyloceanibacter</taxon>
    </lineage>
</organism>